<protein>
    <submittedName>
        <fullName evidence="1">Uncharacterized protein</fullName>
    </submittedName>
</protein>
<dbReference type="Proteomes" id="UP000075840">
    <property type="component" value="Unassembled WGS sequence"/>
</dbReference>
<dbReference type="EnsemblMetazoa" id="AARA006056-RA">
    <property type="protein sequence ID" value="AARA006056-PA"/>
    <property type="gene ID" value="AARA006056"/>
</dbReference>
<name>A0A182HXM8_ANOAR</name>
<organism evidence="1 2">
    <name type="scientific">Anopheles arabiensis</name>
    <name type="common">Mosquito</name>
    <dbReference type="NCBI Taxonomy" id="7173"/>
    <lineage>
        <taxon>Eukaryota</taxon>
        <taxon>Metazoa</taxon>
        <taxon>Ecdysozoa</taxon>
        <taxon>Arthropoda</taxon>
        <taxon>Hexapoda</taxon>
        <taxon>Insecta</taxon>
        <taxon>Pterygota</taxon>
        <taxon>Neoptera</taxon>
        <taxon>Endopterygota</taxon>
        <taxon>Diptera</taxon>
        <taxon>Nematocera</taxon>
        <taxon>Culicoidea</taxon>
        <taxon>Culicidae</taxon>
        <taxon>Anophelinae</taxon>
        <taxon>Anopheles</taxon>
    </lineage>
</organism>
<keyword evidence="2" id="KW-1185">Reference proteome</keyword>
<sequence>MYRGTAVVRGMSWRWKDRSIGIASAFFTKPYIQIPPAELHRKTFHSTSILRLYAGVHALWHTIHFIARSS</sequence>
<evidence type="ECO:0000313" key="2">
    <source>
        <dbReference type="Proteomes" id="UP000075840"/>
    </source>
</evidence>
<proteinExistence type="predicted"/>
<dbReference type="EMBL" id="APCN01005322">
    <property type="status" value="NOT_ANNOTATED_CDS"/>
    <property type="molecule type" value="Genomic_DNA"/>
</dbReference>
<reference evidence="1" key="1">
    <citation type="submission" date="2022-08" db="UniProtKB">
        <authorList>
            <consortium name="EnsemblMetazoa"/>
        </authorList>
    </citation>
    <scope>IDENTIFICATION</scope>
    <source>
        <strain evidence="1">Dongola</strain>
    </source>
</reference>
<dbReference type="AlphaFoldDB" id="A0A182HXM8"/>
<dbReference type="VEuPathDB" id="VectorBase:AARA006056"/>
<accession>A0A182HXM8</accession>
<evidence type="ECO:0000313" key="1">
    <source>
        <dbReference type="EnsemblMetazoa" id="AARA006056-PA"/>
    </source>
</evidence>